<comment type="caution">
    <text evidence="1">The sequence shown here is derived from an EMBL/GenBank/DDBJ whole genome shotgun (WGS) entry which is preliminary data.</text>
</comment>
<keyword evidence="2" id="KW-1185">Reference proteome</keyword>
<proteinExistence type="predicted"/>
<organism evidence="1 2">
    <name type="scientific">Rubripirellula obstinata</name>
    <dbReference type="NCBI Taxonomy" id="406547"/>
    <lineage>
        <taxon>Bacteria</taxon>
        <taxon>Pseudomonadati</taxon>
        <taxon>Planctomycetota</taxon>
        <taxon>Planctomycetia</taxon>
        <taxon>Pirellulales</taxon>
        <taxon>Pirellulaceae</taxon>
        <taxon>Rubripirellula</taxon>
    </lineage>
</organism>
<evidence type="ECO:0000313" key="1">
    <source>
        <dbReference type="EMBL" id="KAA1258092.1"/>
    </source>
</evidence>
<name>A0A5B1CD06_9BACT</name>
<evidence type="ECO:0000313" key="2">
    <source>
        <dbReference type="Proteomes" id="UP000322699"/>
    </source>
</evidence>
<accession>A0A5B1CD06</accession>
<reference evidence="1 2" key="1">
    <citation type="submission" date="2019-08" db="EMBL/GenBank/DDBJ databases">
        <title>Deep-cultivation of Planctomycetes and their phenomic and genomic characterization uncovers novel biology.</title>
        <authorList>
            <person name="Wiegand S."/>
            <person name="Jogler M."/>
            <person name="Boedeker C."/>
            <person name="Pinto D."/>
            <person name="Vollmers J."/>
            <person name="Rivas-Marin E."/>
            <person name="Kohn T."/>
            <person name="Peeters S.H."/>
            <person name="Heuer A."/>
            <person name="Rast P."/>
            <person name="Oberbeckmann S."/>
            <person name="Bunk B."/>
            <person name="Jeske O."/>
            <person name="Meyerdierks A."/>
            <person name="Storesund J.E."/>
            <person name="Kallscheuer N."/>
            <person name="Luecker S."/>
            <person name="Lage O.M."/>
            <person name="Pohl T."/>
            <person name="Merkel B.J."/>
            <person name="Hornburger P."/>
            <person name="Mueller R.-W."/>
            <person name="Bruemmer F."/>
            <person name="Labrenz M."/>
            <person name="Spormann A.M."/>
            <person name="Op Den Camp H."/>
            <person name="Overmann J."/>
            <person name="Amann R."/>
            <person name="Jetten M.S.M."/>
            <person name="Mascher T."/>
            <person name="Medema M.H."/>
            <person name="Devos D.P."/>
            <person name="Kaster A.-K."/>
            <person name="Ovreas L."/>
            <person name="Rohde M."/>
            <person name="Galperin M.Y."/>
            <person name="Jogler C."/>
        </authorList>
    </citation>
    <scope>NUCLEOTIDE SEQUENCE [LARGE SCALE GENOMIC DNA]</scope>
    <source>
        <strain evidence="1 2">LF1</strain>
    </source>
</reference>
<protein>
    <submittedName>
        <fullName evidence="1">Uncharacterized protein</fullName>
    </submittedName>
</protein>
<dbReference type="AlphaFoldDB" id="A0A5B1CD06"/>
<sequence length="85" mass="9790">MAFKYRPGFSCPSLAPDVELEMIRRLVWQELDRRDQLLVHLLIASFHSWHDVYKQIVIEELNASYCSNQATKRASTDPPNVAGTD</sequence>
<dbReference type="Proteomes" id="UP000322699">
    <property type="component" value="Unassembled WGS sequence"/>
</dbReference>
<dbReference type="EMBL" id="VRLW01000001">
    <property type="protein sequence ID" value="KAA1258092.1"/>
    <property type="molecule type" value="Genomic_DNA"/>
</dbReference>
<dbReference type="RefSeq" id="WP_068263602.1">
    <property type="nucleotide sequence ID" value="NZ_LWSK01000049.1"/>
</dbReference>
<gene>
    <name evidence="1" type="ORF">LF1_06070</name>
</gene>